<evidence type="ECO:0000313" key="1">
    <source>
        <dbReference type="EMBL" id="KKN62791.1"/>
    </source>
</evidence>
<protein>
    <submittedName>
        <fullName evidence="1">Uncharacterized protein</fullName>
    </submittedName>
</protein>
<accession>A0A0F9UNP2</accession>
<comment type="caution">
    <text evidence="1">The sequence shown here is derived from an EMBL/GenBank/DDBJ whole genome shotgun (WGS) entry which is preliminary data.</text>
</comment>
<name>A0A0F9UNP2_9ZZZZ</name>
<reference evidence="1" key="1">
    <citation type="journal article" date="2015" name="Nature">
        <title>Complex archaea that bridge the gap between prokaryotes and eukaryotes.</title>
        <authorList>
            <person name="Spang A."/>
            <person name="Saw J.H."/>
            <person name="Jorgensen S.L."/>
            <person name="Zaremba-Niedzwiedzka K."/>
            <person name="Martijn J."/>
            <person name="Lind A.E."/>
            <person name="van Eijk R."/>
            <person name="Schleper C."/>
            <person name="Guy L."/>
            <person name="Ettema T.J."/>
        </authorList>
    </citation>
    <scope>NUCLEOTIDE SEQUENCE</scope>
</reference>
<dbReference type="EMBL" id="LAZR01000613">
    <property type="protein sequence ID" value="KKN62791.1"/>
    <property type="molecule type" value="Genomic_DNA"/>
</dbReference>
<sequence>MIRKLINWRFKGKIKIPDEYQTIVHKQRKWLAYLKRRDFITKFGVGMFILEFLTTNTGTNYFIERFYPDILEKNKKNLNTLTQQQKMEIALDLEEKIIILLNKWVDKYPKLIPKLPAFAKYLLPVQMRIYKFN</sequence>
<dbReference type="AlphaFoldDB" id="A0A0F9UNP2"/>
<gene>
    <name evidence="1" type="ORF">LCGC14_0508520</name>
</gene>
<proteinExistence type="predicted"/>
<organism evidence="1">
    <name type="scientific">marine sediment metagenome</name>
    <dbReference type="NCBI Taxonomy" id="412755"/>
    <lineage>
        <taxon>unclassified sequences</taxon>
        <taxon>metagenomes</taxon>
        <taxon>ecological metagenomes</taxon>
    </lineage>
</organism>